<name>A0A1H0CGF1_9FIRM</name>
<dbReference type="Proteomes" id="UP000199182">
    <property type="component" value="Unassembled WGS sequence"/>
</dbReference>
<proteinExistence type="predicted"/>
<evidence type="ECO:0000313" key="2">
    <source>
        <dbReference type="EMBL" id="SDN56940.1"/>
    </source>
</evidence>
<dbReference type="STRING" id="258515.SAMN05192585_12322"/>
<evidence type="ECO:0000256" key="1">
    <source>
        <dbReference type="SAM" id="MobiDB-lite"/>
    </source>
</evidence>
<accession>A0A1H0CGF1</accession>
<sequence length="107" mass="12499">MRHMLNQKAQSLTGPRERDDRQMSDNIQGAPASAMTPKMAQRLSKAQLKEKKAELKKEKAALKLKLKQEKKRKKAQKKLAKAENRWQLAAFKQDIKEWFKRRKKGGK</sequence>
<feature type="region of interest" description="Disordered" evidence="1">
    <location>
        <begin position="1"/>
        <end position="39"/>
    </location>
</feature>
<organism evidence="2 3">
    <name type="scientific">Acetanaerobacterium elongatum</name>
    <dbReference type="NCBI Taxonomy" id="258515"/>
    <lineage>
        <taxon>Bacteria</taxon>
        <taxon>Bacillati</taxon>
        <taxon>Bacillota</taxon>
        <taxon>Clostridia</taxon>
        <taxon>Eubacteriales</taxon>
        <taxon>Oscillospiraceae</taxon>
        <taxon>Acetanaerobacterium</taxon>
    </lineage>
</organism>
<gene>
    <name evidence="2" type="ORF">SAMN05192585_12322</name>
</gene>
<dbReference type="AlphaFoldDB" id="A0A1H0CGF1"/>
<protein>
    <submittedName>
        <fullName evidence="2">Uncharacterized protein</fullName>
    </submittedName>
</protein>
<keyword evidence="3" id="KW-1185">Reference proteome</keyword>
<reference evidence="2 3" key="1">
    <citation type="submission" date="2016-10" db="EMBL/GenBank/DDBJ databases">
        <authorList>
            <person name="de Groot N.N."/>
        </authorList>
    </citation>
    <scope>NUCLEOTIDE SEQUENCE [LARGE SCALE GENOMIC DNA]</scope>
    <source>
        <strain evidence="2 3">CGMCC 1.5012</strain>
    </source>
</reference>
<evidence type="ECO:0000313" key="3">
    <source>
        <dbReference type="Proteomes" id="UP000199182"/>
    </source>
</evidence>
<dbReference type="EMBL" id="FNID01000023">
    <property type="protein sequence ID" value="SDN56940.1"/>
    <property type="molecule type" value="Genomic_DNA"/>
</dbReference>